<dbReference type="EMBL" id="KY826465">
    <property type="protein sequence ID" value="AVI04893.1"/>
    <property type="molecule type" value="mRNA"/>
</dbReference>
<evidence type="ECO:0000313" key="3">
    <source>
        <dbReference type="EMBL" id="AVI04893.1"/>
    </source>
</evidence>
<dbReference type="SUPFAM" id="SSF47565">
    <property type="entry name" value="Insect pheromone/odorant-binding proteins"/>
    <property type="match status" value="1"/>
</dbReference>
<dbReference type="PANTHER" id="PTHR11857">
    <property type="entry name" value="ODORANT BINDING PROTEIN-RELATED"/>
    <property type="match status" value="1"/>
</dbReference>
<protein>
    <submittedName>
        <fullName evidence="3">Putative odorant-binding protein 13</fullName>
    </submittedName>
</protein>
<dbReference type="GO" id="GO:0005615">
    <property type="term" value="C:extracellular space"/>
    <property type="evidence" value="ECO:0007669"/>
    <property type="project" value="TreeGrafter"/>
</dbReference>
<keyword evidence="1 2" id="KW-0732">Signal</keyword>
<dbReference type="AlphaFoldDB" id="A0A2P9JZF2"/>
<dbReference type="InterPro" id="IPR006170">
    <property type="entry name" value="PBP/GOBP"/>
</dbReference>
<dbReference type="GO" id="GO:0005549">
    <property type="term" value="F:odorant binding"/>
    <property type="evidence" value="ECO:0007669"/>
    <property type="project" value="InterPro"/>
</dbReference>
<dbReference type="GO" id="GO:0007608">
    <property type="term" value="P:sensory perception of smell"/>
    <property type="evidence" value="ECO:0007669"/>
    <property type="project" value="TreeGrafter"/>
</dbReference>
<dbReference type="Pfam" id="PF01395">
    <property type="entry name" value="PBP_GOBP"/>
    <property type="match status" value="1"/>
</dbReference>
<feature type="chain" id="PRO_5015188347" evidence="2">
    <location>
        <begin position="19"/>
        <end position="136"/>
    </location>
</feature>
<evidence type="ECO:0000256" key="2">
    <source>
        <dbReference type="SAM" id="SignalP"/>
    </source>
</evidence>
<evidence type="ECO:0000256" key="1">
    <source>
        <dbReference type="ARBA" id="ARBA00022729"/>
    </source>
</evidence>
<dbReference type="CDD" id="cd23992">
    <property type="entry name" value="PBP_GOBP"/>
    <property type="match status" value="1"/>
</dbReference>
<organism evidence="3">
    <name type="scientific">Anthonomus grandis</name>
    <name type="common">Mexican cotton boll weevil</name>
    <name type="synonym">Anthonomus thurberiae</name>
    <dbReference type="NCBI Taxonomy" id="7044"/>
    <lineage>
        <taxon>Eukaryota</taxon>
        <taxon>Metazoa</taxon>
        <taxon>Ecdysozoa</taxon>
        <taxon>Arthropoda</taxon>
        <taxon>Hexapoda</taxon>
        <taxon>Insecta</taxon>
        <taxon>Pterygota</taxon>
        <taxon>Neoptera</taxon>
        <taxon>Endopterygota</taxon>
        <taxon>Coleoptera</taxon>
        <taxon>Polyphaga</taxon>
        <taxon>Cucujiformia</taxon>
        <taxon>Curculionidae</taxon>
        <taxon>Curculioninae</taxon>
        <taxon>Anthonomini</taxon>
        <taxon>Anthonomus</taxon>
    </lineage>
</organism>
<proteinExistence type="evidence at transcript level"/>
<dbReference type="InterPro" id="IPR036728">
    <property type="entry name" value="PBP_GOBP_sf"/>
</dbReference>
<sequence length="136" mass="14830">MKVAIALAIFVVVTAVAALDKEQVQQKMKAASEKCLNDPAIGVTKEELNTYRESKGTGPKPANLGKLSICVLKENGWMNNDNSLNTAEIKQILELGTHDHPEKLDEIMAKCTADKGSSEETANNLLECLVRLRGHQ</sequence>
<name>A0A2P9JZF2_ANTGR</name>
<accession>A0A2P9JZF2</accession>
<feature type="signal peptide" evidence="2">
    <location>
        <begin position="1"/>
        <end position="18"/>
    </location>
</feature>
<reference evidence="3" key="1">
    <citation type="submission" date="2017-03" db="EMBL/GenBank/DDBJ databases">
        <title>Hypothetical protein related to olfaction in boll weevil.</title>
        <authorList>
            <person name="Pires Paula D."/>
            <person name="C Togawa R."/>
        </authorList>
    </citation>
    <scope>NUCLEOTIDE SEQUENCE</scope>
</reference>
<dbReference type="Gene3D" id="1.10.238.20">
    <property type="entry name" value="Pheromone/general odorant binding protein domain"/>
    <property type="match status" value="1"/>
</dbReference>